<dbReference type="Gene3D" id="1.10.3720.10">
    <property type="entry name" value="MetI-like"/>
    <property type="match status" value="1"/>
</dbReference>
<dbReference type="InterPro" id="IPR035906">
    <property type="entry name" value="MetI-like_sf"/>
</dbReference>
<name>A0A4R1RZX9_HYDET</name>
<evidence type="ECO:0000256" key="7">
    <source>
        <dbReference type="RuleBase" id="RU363032"/>
    </source>
</evidence>
<keyword evidence="10" id="KW-1185">Reference proteome</keyword>
<feature type="transmembrane region" description="Helical" evidence="7">
    <location>
        <begin position="130"/>
        <end position="157"/>
    </location>
</feature>
<dbReference type="InterPro" id="IPR050366">
    <property type="entry name" value="BP-dependent_transpt_permease"/>
</dbReference>
<evidence type="ECO:0000259" key="8">
    <source>
        <dbReference type="PROSITE" id="PS50928"/>
    </source>
</evidence>
<feature type="domain" description="ABC transmembrane type-1" evidence="8">
    <location>
        <begin position="82"/>
        <end position="270"/>
    </location>
</feature>
<dbReference type="Pfam" id="PF00528">
    <property type="entry name" value="BPD_transp_1"/>
    <property type="match status" value="1"/>
</dbReference>
<evidence type="ECO:0000313" key="10">
    <source>
        <dbReference type="Proteomes" id="UP000295008"/>
    </source>
</evidence>
<reference evidence="9 10" key="1">
    <citation type="submission" date="2019-03" db="EMBL/GenBank/DDBJ databases">
        <title>Genomic Encyclopedia of Type Strains, Phase IV (KMG-IV): sequencing the most valuable type-strain genomes for metagenomic binning, comparative biology and taxonomic classification.</title>
        <authorList>
            <person name="Goeker M."/>
        </authorList>
    </citation>
    <scope>NUCLEOTIDE SEQUENCE [LARGE SCALE GENOMIC DNA]</scope>
    <source>
        <strain evidence="9 10">LX-B</strain>
    </source>
</reference>
<dbReference type="SUPFAM" id="SSF161098">
    <property type="entry name" value="MetI-like"/>
    <property type="match status" value="1"/>
</dbReference>
<dbReference type="PROSITE" id="PS50928">
    <property type="entry name" value="ABC_TM1"/>
    <property type="match status" value="1"/>
</dbReference>
<dbReference type="RefSeq" id="WP_132013581.1">
    <property type="nucleotide sequence ID" value="NZ_SLUN01000006.1"/>
</dbReference>
<keyword evidence="3" id="KW-1003">Cell membrane</keyword>
<dbReference type="InterPro" id="IPR025966">
    <property type="entry name" value="OppC_N"/>
</dbReference>
<dbReference type="CDD" id="cd06261">
    <property type="entry name" value="TM_PBP2"/>
    <property type="match status" value="1"/>
</dbReference>
<evidence type="ECO:0000256" key="1">
    <source>
        <dbReference type="ARBA" id="ARBA00004651"/>
    </source>
</evidence>
<feature type="transmembrane region" description="Helical" evidence="7">
    <location>
        <begin position="247"/>
        <end position="270"/>
    </location>
</feature>
<accession>A0A4R1RZX9</accession>
<evidence type="ECO:0000256" key="2">
    <source>
        <dbReference type="ARBA" id="ARBA00022448"/>
    </source>
</evidence>
<comment type="similarity">
    <text evidence="7">Belongs to the binding-protein-dependent transport system permease family.</text>
</comment>
<dbReference type="EMBL" id="SLUN01000006">
    <property type="protein sequence ID" value="TCL72371.1"/>
    <property type="molecule type" value="Genomic_DNA"/>
</dbReference>
<evidence type="ECO:0000256" key="3">
    <source>
        <dbReference type="ARBA" id="ARBA00022475"/>
    </source>
</evidence>
<keyword evidence="2 7" id="KW-0813">Transport</keyword>
<evidence type="ECO:0000256" key="4">
    <source>
        <dbReference type="ARBA" id="ARBA00022692"/>
    </source>
</evidence>
<keyword evidence="4 7" id="KW-0812">Transmembrane</keyword>
<comment type="subcellular location">
    <subcellularLocation>
        <location evidence="1 7">Cell membrane</location>
        <topology evidence="1 7">Multi-pass membrane protein</topology>
    </subcellularLocation>
</comment>
<gene>
    <name evidence="9" type="ORF">EDC14_100681</name>
</gene>
<comment type="caution">
    <text evidence="9">The sequence shown here is derived from an EMBL/GenBank/DDBJ whole genome shotgun (WGS) entry which is preliminary data.</text>
</comment>
<dbReference type="PANTHER" id="PTHR43386">
    <property type="entry name" value="OLIGOPEPTIDE TRANSPORT SYSTEM PERMEASE PROTEIN APPC"/>
    <property type="match status" value="1"/>
</dbReference>
<dbReference type="OrthoDB" id="9797472at2"/>
<protein>
    <submittedName>
        <fullName evidence="9">Peptide/nickel transport system permease protein</fullName>
    </submittedName>
</protein>
<proteinExistence type="inferred from homology"/>
<dbReference type="Pfam" id="PF12911">
    <property type="entry name" value="OppC_N"/>
    <property type="match status" value="1"/>
</dbReference>
<dbReference type="InterPro" id="IPR000515">
    <property type="entry name" value="MetI-like"/>
</dbReference>
<evidence type="ECO:0000256" key="5">
    <source>
        <dbReference type="ARBA" id="ARBA00022989"/>
    </source>
</evidence>
<sequence>MGIIKKIRKYMGSYIAWIALTILAIFILFSLFAPLLTAYKPNDQNLMERLKPPAWVNGGTLRHILGTDELGRDIYTRLVYGSRTSMSVGVLAALLSGGIGITLGLLSGYFPKADGVIMRVADIQLAFPSILLALSIVAVLGGGFMKLILVLGITAWVSYARVIRSEVLSIKTSDYILAAQTVGVGETRIMVKHIFPNIIARAVTISTFQVATAIIAESSLSFLGLGIPPTIPTWGNMLYAGQLYMNSAWWISLFPGICIMLVVLSINLLGDVLRDYLAPKSR</sequence>
<keyword evidence="6 7" id="KW-0472">Membrane</keyword>
<keyword evidence="5 7" id="KW-1133">Transmembrane helix</keyword>
<evidence type="ECO:0000256" key="6">
    <source>
        <dbReference type="ARBA" id="ARBA00023136"/>
    </source>
</evidence>
<dbReference type="GO" id="GO:0055085">
    <property type="term" value="P:transmembrane transport"/>
    <property type="evidence" value="ECO:0007669"/>
    <property type="project" value="InterPro"/>
</dbReference>
<feature type="transmembrane region" description="Helical" evidence="7">
    <location>
        <begin position="88"/>
        <end position="110"/>
    </location>
</feature>
<dbReference type="GO" id="GO:0005886">
    <property type="term" value="C:plasma membrane"/>
    <property type="evidence" value="ECO:0007669"/>
    <property type="project" value="UniProtKB-SubCell"/>
</dbReference>
<dbReference type="Proteomes" id="UP000295008">
    <property type="component" value="Unassembled WGS sequence"/>
</dbReference>
<dbReference type="PANTHER" id="PTHR43386:SF1">
    <property type="entry name" value="D,D-DIPEPTIDE TRANSPORT SYSTEM PERMEASE PROTEIN DDPC-RELATED"/>
    <property type="match status" value="1"/>
</dbReference>
<feature type="transmembrane region" description="Helical" evidence="7">
    <location>
        <begin position="14"/>
        <end position="39"/>
    </location>
</feature>
<dbReference type="AlphaFoldDB" id="A0A4R1RZX9"/>
<organism evidence="9 10">
    <name type="scientific">Hydrogenispora ethanolica</name>
    <dbReference type="NCBI Taxonomy" id="1082276"/>
    <lineage>
        <taxon>Bacteria</taxon>
        <taxon>Bacillati</taxon>
        <taxon>Bacillota</taxon>
        <taxon>Hydrogenispora</taxon>
    </lineage>
</organism>
<evidence type="ECO:0000313" key="9">
    <source>
        <dbReference type="EMBL" id="TCL72371.1"/>
    </source>
</evidence>